<comment type="caution">
    <text evidence="5">The sequence shown here is derived from an EMBL/GenBank/DDBJ whole genome shotgun (WGS) entry which is preliminary data.</text>
</comment>
<name>A0ABN0WIT6_9BACI</name>
<dbReference type="SUPFAM" id="SSF50475">
    <property type="entry name" value="FMN-binding split barrel"/>
    <property type="match status" value="1"/>
</dbReference>
<dbReference type="Pfam" id="PF01613">
    <property type="entry name" value="Flavin_Reduct"/>
    <property type="match status" value="1"/>
</dbReference>
<dbReference type="InterPro" id="IPR012349">
    <property type="entry name" value="Split_barrel_FMN-bd"/>
</dbReference>
<proteinExistence type="inferred from homology"/>
<feature type="domain" description="Flavin reductase like" evidence="4">
    <location>
        <begin position="20"/>
        <end position="194"/>
    </location>
</feature>
<evidence type="ECO:0000313" key="5">
    <source>
        <dbReference type="EMBL" id="GAA0339136.1"/>
    </source>
</evidence>
<dbReference type="PANTHER" id="PTHR43567">
    <property type="entry name" value="FLAVOREDOXIN-RELATED-RELATED"/>
    <property type="match status" value="1"/>
</dbReference>
<evidence type="ECO:0000313" key="6">
    <source>
        <dbReference type="Proteomes" id="UP001500782"/>
    </source>
</evidence>
<keyword evidence="6" id="KW-1185">Reference proteome</keyword>
<protein>
    <submittedName>
        <fullName evidence="5">Flavin reductase family protein</fullName>
    </submittedName>
</protein>
<evidence type="ECO:0000256" key="2">
    <source>
        <dbReference type="ARBA" id="ARBA00022630"/>
    </source>
</evidence>
<dbReference type="InterPro" id="IPR052174">
    <property type="entry name" value="Flavoredoxin"/>
</dbReference>
<dbReference type="PANTHER" id="PTHR43567:SF1">
    <property type="entry name" value="FLAVOREDOXIN"/>
    <property type="match status" value="1"/>
</dbReference>
<gene>
    <name evidence="5" type="ORF">GCM10008967_31780</name>
</gene>
<evidence type="ECO:0000256" key="3">
    <source>
        <dbReference type="ARBA" id="ARBA00038054"/>
    </source>
</evidence>
<evidence type="ECO:0000256" key="1">
    <source>
        <dbReference type="ARBA" id="ARBA00001917"/>
    </source>
</evidence>
<reference evidence="5 6" key="1">
    <citation type="journal article" date="2019" name="Int. J. Syst. Evol. Microbiol.">
        <title>The Global Catalogue of Microorganisms (GCM) 10K type strain sequencing project: providing services to taxonomists for standard genome sequencing and annotation.</title>
        <authorList>
            <consortium name="The Broad Institute Genomics Platform"/>
            <consortium name="The Broad Institute Genome Sequencing Center for Infectious Disease"/>
            <person name="Wu L."/>
            <person name="Ma J."/>
        </authorList>
    </citation>
    <scope>NUCLEOTIDE SEQUENCE [LARGE SCALE GENOMIC DNA]</scope>
    <source>
        <strain evidence="5 6">JCM 9731</strain>
    </source>
</reference>
<keyword evidence="2" id="KW-0285">Flavoprotein</keyword>
<dbReference type="InterPro" id="IPR002563">
    <property type="entry name" value="Flavin_Rdtase-like_dom"/>
</dbReference>
<dbReference type="RefSeq" id="WP_343801024.1">
    <property type="nucleotide sequence ID" value="NZ_BAAADJ010000056.1"/>
</dbReference>
<evidence type="ECO:0000259" key="4">
    <source>
        <dbReference type="Pfam" id="PF01613"/>
    </source>
</evidence>
<dbReference type="Gene3D" id="2.30.110.10">
    <property type="entry name" value="Electron Transport, Fmn-binding Protein, Chain A"/>
    <property type="match status" value="1"/>
</dbReference>
<sequence>MKQSLRDTETEIIKPKILYYGTPVILLTTLNEDDTVNISPISSSWALGHYIILGLGVGGKAFENLTRHPECVINIPNPELWENVEKLAPFTGKNPVPEYKKSNGFTYQQNKFDVSHLTSIDSHSVKPSRIKECPIQMEAKVNKVRVPEYCQELSIIETEVIHVHAHKKIIKDGNHIDPQKWSPLIYNFRHYYGLGNPLGKTFRA</sequence>
<organism evidence="5 6">
    <name type="scientific">Bacillus carboniphilus</name>
    <dbReference type="NCBI Taxonomy" id="86663"/>
    <lineage>
        <taxon>Bacteria</taxon>
        <taxon>Bacillati</taxon>
        <taxon>Bacillota</taxon>
        <taxon>Bacilli</taxon>
        <taxon>Bacillales</taxon>
        <taxon>Bacillaceae</taxon>
        <taxon>Bacillus</taxon>
    </lineage>
</organism>
<accession>A0ABN0WIT6</accession>
<dbReference type="EMBL" id="BAAADJ010000056">
    <property type="protein sequence ID" value="GAA0339136.1"/>
    <property type="molecule type" value="Genomic_DNA"/>
</dbReference>
<comment type="cofactor">
    <cofactor evidence="1">
        <name>FMN</name>
        <dbReference type="ChEBI" id="CHEBI:58210"/>
    </cofactor>
</comment>
<comment type="similarity">
    <text evidence="3">Belongs to the flavoredoxin family.</text>
</comment>
<dbReference type="Proteomes" id="UP001500782">
    <property type="component" value="Unassembled WGS sequence"/>
</dbReference>